<keyword evidence="5" id="KW-1185">Reference proteome</keyword>
<dbReference type="Pfam" id="PF05378">
    <property type="entry name" value="Hydant_A_N"/>
    <property type="match status" value="1"/>
</dbReference>
<evidence type="ECO:0000259" key="3">
    <source>
        <dbReference type="Pfam" id="PF19278"/>
    </source>
</evidence>
<feature type="domain" description="Hydantoinase A/oxoprolinase" evidence="1">
    <location>
        <begin position="205"/>
        <end position="491"/>
    </location>
</feature>
<dbReference type="PANTHER" id="PTHR11365">
    <property type="entry name" value="5-OXOPROLINASE RELATED"/>
    <property type="match status" value="1"/>
</dbReference>
<dbReference type="Pfam" id="PF19278">
    <property type="entry name" value="Hydant_A_C"/>
    <property type="match status" value="1"/>
</dbReference>
<dbReference type="Gene3D" id="3.30.420.40">
    <property type="match status" value="1"/>
</dbReference>
<name>A0ABV7DHB9_9HYPH</name>
<dbReference type="PANTHER" id="PTHR11365:SF23">
    <property type="entry name" value="HYPOTHETICAL 5-OXOPROLINASE (EUROFUNG)-RELATED"/>
    <property type="match status" value="1"/>
</dbReference>
<dbReference type="InterPro" id="IPR008040">
    <property type="entry name" value="Hydant_A_N"/>
</dbReference>
<dbReference type="SUPFAM" id="SSF53067">
    <property type="entry name" value="Actin-like ATPase domain"/>
    <property type="match status" value="1"/>
</dbReference>
<evidence type="ECO:0000313" key="5">
    <source>
        <dbReference type="Proteomes" id="UP001595377"/>
    </source>
</evidence>
<evidence type="ECO:0000259" key="1">
    <source>
        <dbReference type="Pfam" id="PF01968"/>
    </source>
</evidence>
<feature type="domain" description="Acetophenone carboxylase-like C-terminal" evidence="3">
    <location>
        <begin position="508"/>
        <end position="678"/>
    </location>
</feature>
<dbReference type="InterPro" id="IPR045079">
    <property type="entry name" value="Oxoprolinase-like"/>
</dbReference>
<dbReference type="Proteomes" id="UP001595377">
    <property type="component" value="Unassembled WGS sequence"/>
</dbReference>
<comment type="caution">
    <text evidence="4">The sequence shown here is derived from an EMBL/GenBank/DDBJ whole genome shotgun (WGS) entry which is preliminary data.</text>
</comment>
<dbReference type="InterPro" id="IPR002821">
    <property type="entry name" value="Hydantoinase_A"/>
</dbReference>
<feature type="domain" description="Hydantoinase/oxoprolinase N-terminal" evidence="2">
    <location>
        <begin position="3"/>
        <end position="183"/>
    </location>
</feature>
<accession>A0ABV7DHB9</accession>
<dbReference type="InterPro" id="IPR049517">
    <property type="entry name" value="ACX-like_C"/>
</dbReference>
<dbReference type="Pfam" id="PF01968">
    <property type="entry name" value="Hydantoinase_A"/>
    <property type="match status" value="1"/>
</dbReference>
<evidence type="ECO:0000259" key="2">
    <source>
        <dbReference type="Pfam" id="PF05378"/>
    </source>
</evidence>
<sequence length="681" mass="72632">MKRIGIDVGGTFTDVVLIDDGPGRIWFTKVATTPQDPARGALEGIRKIVSQAGADYAEIARIGHGTTIATNLIVEGKGARTALLTTKGFRDILEIRRVSRHDRADLYDLFFRNPAPLVPRRLRLEVDERIAFDGEVLQPLDPAQFQDLGAVLKEAGVEAVAICLLHAHVNPAHEQAVAAFLQKALPDVFVTSSSDVNPEMYEYERTSTTVINGMIGPKCKRYIATFEQEVGRLGIDGEVLFMQSNGGLAGAPLVMDRPVTLLESGPAGGVTAAVKLCRRIGVENAITGDMGGTTFDVSMIHAGRPQLRTSTVLQTVTVRTPTIDIESIGAGGGSIARIDEAGGVRIGPDSAGAVPGPVCYGRGGTDPTITDCNLILGYIDPDGFMDGELELDIAAARRAVDVHLARPLGVSIEEAARIVRSIGSSLMAQAIRLLTVERGFDPRDFAYIPFGGGGPVHAIEIADELDIDHVIVPNLPGLLSAFGMLIADQTYDLQQPVLANLDELTPARLQALMADLKRKADDALAAGGEGWSGAVARYSADCRYAGQAETLSVDIDPAADVTMDTIASGFAVEHQRHWNFTRKTAPVTLVNLRLQVTLPTVLNIPAQASGAGDEVKPFRHRAVVIGGERQEIACYRREALGAGTTIAGPGIIEERSSSLVFTKDWTASLDGEGNIHVKRNP</sequence>
<gene>
    <name evidence="4" type="ORF">ACFOHH_14520</name>
</gene>
<proteinExistence type="predicted"/>
<reference evidence="5" key="1">
    <citation type="journal article" date="2019" name="Int. J. Syst. Evol. Microbiol.">
        <title>The Global Catalogue of Microorganisms (GCM) 10K type strain sequencing project: providing services to taxonomists for standard genome sequencing and annotation.</title>
        <authorList>
            <consortium name="The Broad Institute Genomics Platform"/>
            <consortium name="The Broad Institute Genome Sequencing Center for Infectious Disease"/>
            <person name="Wu L."/>
            <person name="Ma J."/>
        </authorList>
    </citation>
    <scope>NUCLEOTIDE SEQUENCE [LARGE SCALE GENOMIC DNA]</scope>
    <source>
        <strain evidence="5">KCTC 52677</strain>
    </source>
</reference>
<dbReference type="InterPro" id="IPR043129">
    <property type="entry name" value="ATPase_NBD"/>
</dbReference>
<dbReference type="EMBL" id="JBHRSP010000023">
    <property type="protein sequence ID" value="MFC3074322.1"/>
    <property type="molecule type" value="Genomic_DNA"/>
</dbReference>
<protein>
    <submittedName>
        <fullName evidence="4">Hydantoinase/oxoprolinase family protein</fullName>
    </submittedName>
</protein>
<dbReference type="RefSeq" id="WP_257315305.1">
    <property type="nucleotide sequence ID" value="NZ_JANFDG010000011.1"/>
</dbReference>
<evidence type="ECO:0000313" key="4">
    <source>
        <dbReference type="EMBL" id="MFC3074322.1"/>
    </source>
</evidence>
<organism evidence="4 5">
    <name type="scientific">Shinella pollutisoli</name>
    <dbReference type="NCBI Taxonomy" id="2250594"/>
    <lineage>
        <taxon>Bacteria</taxon>
        <taxon>Pseudomonadati</taxon>
        <taxon>Pseudomonadota</taxon>
        <taxon>Alphaproteobacteria</taxon>
        <taxon>Hyphomicrobiales</taxon>
        <taxon>Rhizobiaceae</taxon>
        <taxon>Shinella</taxon>
    </lineage>
</organism>